<keyword evidence="1" id="KW-0805">Transcription regulation</keyword>
<dbReference type="Gene3D" id="1.20.120.530">
    <property type="entry name" value="GntR ligand-binding domain-like"/>
    <property type="match status" value="1"/>
</dbReference>
<dbReference type="Pfam" id="PF07729">
    <property type="entry name" value="FCD"/>
    <property type="match status" value="1"/>
</dbReference>
<name>A0ABW9LP25_9MYCO</name>
<dbReference type="SMART" id="SM00345">
    <property type="entry name" value="HTH_GNTR"/>
    <property type="match status" value="1"/>
</dbReference>
<comment type="caution">
    <text evidence="5">The sequence shown here is derived from an EMBL/GenBank/DDBJ whole genome shotgun (WGS) entry which is preliminary data.</text>
</comment>
<evidence type="ECO:0000256" key="1">
    <source>
        <dbReference type="ARBA" id="ARBA00023015"/>
    </source>
</evidence>
<evidence type="ECO:0000259" key="4">
    <source>
        <dbReference type="PROSITE" id="PS50949"/>
    </source>
</evidence>
<dbReference type="PROSITE" id="PS50949">
    <property type="entry name" value="HTH_GNTR"/>
    <property type="match status" value="1"/>
</dbReference>
<dbReference type="InterPro" id="IPR011711">
    <property type="entry name" value="GntR_C"/>
</dbReference>
<dbReference type="InterPro" id="IPR000524">
    <property type="entry name" value="Tscrpt_reg_HTH_GntR"/>
</dbReference>
<dbReference type="SUPFAM" id="SSF46785">
    <property type="entry name" value="Winged helix' DNA-binding domain"/>
    <property type="match status" value="1"/>
</dbReference>
<keyword evidence="3" id="KW-0804">Transcription</keyword>
<reference evidence="5 6" key="1">
    <citation type="submission" date="2024-12" db="EMBL/GenBank/DDBJ databases">
        <title>The coexistence of Mycolicibacterium septicum and Mycolicibacterium nivoides in clinical samples.</title>
        <authorList>
            <person name="Wang C."/>
            <person name="Feng Y."/>
            <person name="Zong Z."/>
        </authorList>
    </citation>
    <scope>NUCLEOTIDE SEQUENCE [LARGE SCALE GENOMIC DNA]</scope>
    <source>
        <strain evidence="5 6">120310</strain>
    </source>
</reference>
<dbReference type="Pfam" id="PF00392">
    <property type="entry name" value="GntR"/>
    <property type="match status" value="1"/>
</dbReference>
<dbReference type="PRINTS" id="PR00035">
    <property type="entry name" value="HTHGNTR"/>
</dbReference>
<dbReference type="SMART" id="SM00895">
    <property type="entry name" value="FCD"/>
    <property type="match status" value="1"/>
</dbReference>
<dbReference type="PANTHER" id="PTHR43537">
    <property type="entry name" value="TRANSCRIPTIONAL REGULATOR, GNTR FAMILY"/>
    <property type="match status" value="1"/>
</dbReference>
<dbReference type="RefSeq" id="WP_409548546.1">
    <property type="nucleotide sequence ID" value="NZ_JBKBDE010000001.1"/>
</dbReference>
<protein>
    <submittedName>
        <fullName evidence="5">FadR/GntR family transcriptional regulator</fullName>
    </submittedName>
</protein>
<proteinExistence type="predicted"/>
<evidence type="ECO:0000313" key="6">
    <source>
        <dbReference type="Proteomes" id="UP001635817"/>
    </source>
</evidence>
<accession>A0ABW9LP25</accession>
<evidence type="ECO:0000313" key="5">
    <source>
        <dbReference type="EMBL" id="MFN6549605.1"/>
    </source>
</evidence>
<dbReference type="InterPro" id="IPR036388">
    <property type="entry name" value="WH-like_DNA-bd_sf"/>
</dbReference>
<organism evidence="5 6">
    <name type="scientific">Mycolicibacterium septicum</name>
    <dbReference type="NCBI Taxonomy" id="98668"/>
    <lineage>
        <taxon>Bacteria</taxon>
        <taxon>Bacillati</taxon>
        <taxon>Actinomycetota</taxon>
        <taxon>Actinomycetes</taxon>
        <taxon>Mycobacteriales</taxon>
        <taxon>Mycobacteriaceae</taxon>
        <taxon>Mycolicibacterium</taxon>
    </lineage>
</organism>
<dbReference type="SUPFAM" id="SSF48008">
    <property type="entry name" value="GntR ligand-binding domain-like"/>
    <property type="match status" value="1"/>
</dbReference>
<dbReference type="Proteomes" id="UP001635817">
    <property type="component" value="Unassembled WGS sequence"/>
</dbReference>
<dbReference type="EMBL" id="JBKBDE010000001">
    <property type="protein sequence ID" value="MFN6549605.1"/>
    <property type="molecule type" value="Genomic_DNA"/>
</dbReference>
<gene>
    <name evidence="5" type="ORF">ACK4CP_04335</name>
</gene>
<keyword evidence="6" id="KW-1185">Reference proteome</keyword>
<dbReference type="Gene3D" id="1.10.10.10">
    <property type="entry name" value="Winged helix-like DNA-binding domain superfamily/Winged helix DNA-binding domain"/>
    <property type="match status" value="1"/>
</dbReference>
<dbReference type="InterPro" id="IPR036390">
    <property type="entry name" value="WH_DNA-bd_sf"/>
</dbReference>
<evidence type="ECO:0000256" key="2">
    <source>
        <dbReference type="ARBA" id="ARBA00023125"/>
    </source>
</evidence>
<dbReference type="InterPro" id="IPR008920">
    <property type="entry name" value="TF_FadR/GntR_C"/>
</dbReference>
<evidence type="ECO:0000256" key="3">
    <source>
        <dbReference type="ARBA" id="ARBA00023163"/>
    </source>
</evidence>
<feature type="domain" description="HTH gntR-type" evidence="4">
    <location>
        <begin position="7"/>
        <end position="75"/>
    </location>
</feature>
<keyword evidence="2" id="KW-0238">DNA-binding</keyword>
<dbReference type="CDD" id="cd07377">
    <property type="entry name" value="WHTH_GntR"/>
    <property type="match status" value="1"/>
</dbReference>
<sequence length="226" mass="24101">MDALARVPLSQQAAEALLEDVRRGRWEVGQQLPGEIALAAELNVGRSTMREAIGQLVTKGVLTTRHGVGAFLASVTPVEPWDRLAQVSEVAEVMQVRIAIECRAAALAATRHSRSDASAIRRALKTRNGMLDASPAALAAADIAVHRLIVVAARNDLLTALFDSIEPRLVAAMSDLLTIVCVADEDADEHSAIVDAILARDADRAEQLTRAHLLALAAQLETAEPD</sequence>
<dbReference type="PANTHER" id="PTHR43537:SF47">
    <property type="entry name" value="REGULATORY PROTEIN GNTR HTH"/>
    <property type="match status" value="1"/>
</dbReference>